<keyword evidence="4 9" id="KW-0808">Transferase</keyword>
<name>A0A1I3AQI3_9PLAN</name>
<keyword evidence="5 9" id="KW-0812">Transmembrane</keyword>
<dbReference type="GO" id="GO:0016410">
    <property type="term" value="F:N-acyltransferase activity"/>
    <property type="evidence" value="ECO:0007669"/>
    <property type="project" value="UniProtKB-UniRule"/>
</dbReference>
<evidence type="ECO:0000256" key="10">
    <source>
        <dbReference type="SAM" id="MobiDB-lite"/>
    </source>
</evidence>
<feature type="transmembrane region" description="Helical" evidence="9">
    <location>
        <begin position="118"/>
        <end position="138"/>
    </location>
</feature>
<dbReference type="AlphaFoldDB" id="A0A1I3AQI3"/>
<dbReference type="SUPFAM" id="SSF56317">
    <property type="entry name" value="Carbon-nitrogen hydrolase"/>
    <property type="match status" value="1"/>
</dbReference>
<dbReference type="InterPro" id="IPR004563">
    <property type="entry name" value="Apolipo_AcylTrfase"/>
</dbReference>
<comment type="pathway">
    <text evidence="9">Protein modification; lipoprotein biosynthesis (N-acyl transfer).</text>
</comment>
<evidence type="ECO:0000259" key="11">
    <source>
        <dbReference type="PROSITE" id="PS50263"/>
    </source>
</evidence>
<keyword evidence="8 9" id="KW-0012">Acyltransferase</keyword>
<evidence type="ECO:0000256" key="3">
    <source>
        <dbReference type="ARBA" id="ARBA00022475"/>
    </source>
</evidence>
<dbReference type="PANTHER" id="PTHR38686">
    <property type="entry name" value="APOLIPOPROTEIN N-ACYLTRANSFERASE"/>
    <property type="match status" value="1"/>
</dbReference>
<comment type="catalytic activity">
    <reaction evidence="9">
        <text>N-terminal S-1,2-diacyl-sn-glyceryl-L-cysteinyl-[lipoprotein] + a glycerophospholipid = N-acyl-S-1,2-diacyl-sn-glyceryl-L-cysteinyl-[lipoprotein] + a 2-acyl-sn-glycero-3-phospholipid + H(+)</text>
        <dbReference type="Rhea" id="RHEA:48228"/>
        <dbReference type="Rhea" id="RHEA-COMP:14681"/>
        <dbReference type="Rhea" id="RHEA-COMP:14684"/>
        <dbReference type="ChEBI" id="CHEBI:15378"/>
        <dbReference type="ChEBI" id="CHEBI:136912"/>
        <dbReference type="ChEBI" id="CHEBI:140656"/>
        <dbReference type="ChEBI" id="CHEBI:140657"/>
        <dbReference type="ChEBI" id="CHEBI:140660"/>
        <dbReference type="EC" id="2.3.1.269"/>
    </reaction>
</comment>
<comment type="function">
    <text evidence="9">Catalyzes the phospholipid dependent N-acylation of the N-terminal cysteine of apolipoprotein, the last step in lipoprotein maturation.</text>
</comment>
<dbReference type="EMBL" id="FOQD01000001">
    <property type="protein sequence ID" value="SFH52418.1"/>
    <property type="molecule type" value="Genomic_DNA"/>
</dbReference>
<dbReference type="Pfam" id="PF00795">
    <property type="entry name" value="CN_hydrolase"/>
    <property type="match status" value="1"/>
</dbReference>
<evidence type="ECO:0000256" key="9">
    <source>
        <dbReference type="HAMAP-Rule" id="MF_01148"/>
    </source>
</evidence>
<dbReference type="EC" id="2.3.1.269" evidence="9"/>
<feature type="transmembrane region" description="Helical" evidence="9">
    <location>
        <begin position="94"/>
        <end position="112"/>
    </location>
</feature>
<dbReference type="NCBIfam" id="TIGR00546">
    <property type="entry name" value="lnt"/>
    <property type="match status" value="1"/>
</dbReference>
<evidence type="ECO:0000256" key="1">
    <source>
        <dbReference type="ARBA" id="ARBA00004651"/>
    </source>
</evidence>
<feature type="transmembrane region" description="Helical" evidence="9">
    <location>
        <begin position="196"/>
        <end position="214"/>
    </location>
</feature>
<dbReference type="STRING" id="1576369.SAMN05421753_10110"/>
<proteinExistence type="inferred from homology"/>
<feature type="transmembrane region" description="Helical" evidence="9">
    <location>
        <begin position="591"/>
        <end position="610"/>
    </location>
</feature>
<keyword evidence="3 9" id="KW-1003">Cell membrane</keyword>
<feature type="region of interest" description="Disordered" evidence="10">
    <location>
        <begin position="1"/>
        <end position="26"/>
    </location>
</feature>
<dbReference type="InterPro" id="IPR036526">
    <property type="entry name" value="C-N_Hydrolase_sf"/>
</dbReference>
<dbReference type="GO" id="GO:0042158">
    <property type="term" value="P:lipoprotein biosynthetic process"/>
    <property type="evidence" value="ECO:0007669"/>
    <property type="project" value="UniProtKB-UniRule"/>
</dbReference>
<dbReference type="PANTHER" id="PTHR38686:SF1">
    <property type="entry name" value="APOLIPOPROTEIN N-ACYLTRANSFERASE"/>
    <property type="match status" value="1"/>
</dbReference>
<feature type="compositionally biased region" description="Polar residues" evidence="10">
    <location>
        <begin position="14"/>
        <end position="26"/>
    </location>
</feature>
<dbReference type="GO" id="GO:0005886">
    <property type="term" value="C:plasma membrane"/>
    <property type="evidence" value="ECO:0007669"/>
    <property type="project" value="UniProtKB-SubCell"/>
</dbReference>
<sequence>MNALVTDEPMAQPEINSTASPSGGEQQQRVAEIILRGRRSRPGAISTLALLLTTAILTWCSFPPLDMGPLAWLCLVPLLQLARPQQPTRWMYRLTYLIGMVFWLCTLQWMRLGDSTMYFALAALSAYLGFYWVAFLWLTRTAVHKLSVPLVCAAPVLWVGLEYLRAHLFTGFSWYYLGHTQYRWIELIQISDLGGAYTVSFVVVLANASLALLIPERWLAKWQLCWQAERSQLLVPKPRVRWIGVGAAVALLVVSCSYGMLRRGHAPFPRGPRVALIQGNFVATVRNDTHEPRDIFLMHRHLTGMTVGESPDIVVWPEGMFPYGMYTAESGVTDAQLSSVVPEIPLEIWRKGESQAALTDLADMTNAALIIGASVFAARPLDYSIYNSAVFVQPGVGVVNRYDKIHRVPFGEYIPLRDSLPFLQSLTPFRGKFGIDRGEQAHVFRYKDWQLIPLICFEDTVPHLVRRIAHSAQVNGNDQSQCLVNLTNDGWFHGSSELEQHLITSLFRAVETRTPLVRAVNTGISAVIDGDGVIREPDEFLDGTSPSEGVPKRKSIRDPRTGRFHKQLNCALVADVPLDPRTSLYVAVGDWFAAACLAGCLAVLLSGLFVKRPTLPVEAV</sequence>
<reference evidence="13" key="1">
    <citation type="submission" date="2016-10" db="EMBL/GenBank/DDBJ databases">
        <authorList>
            <person name="Varghese N."/>
            <person name="Submissions S."/>
        </authorList>
    </citation>
    <scope>NUCLEOTIDE SEQUENCE [LARGE SCALE GENOMIC DNA]</scope>
    <source>
        <strain evidence="13">DSM 26348</strain>
    </source>
</reference>
<dbReference type="Proteomes" id="UP000199518">
    <property type="component" value="Unassembled WGS sequence"/>
</dbReference>
<keyword evidence="7 9" id="KW-0472">Membrane</keyword>
<dbReference type="InterPro" id="IPR003010">
    <property type="entry name" value="C-N_Hydrolase"/>
</dbReference>
<feature type="transmembrane region" description="Helical" evidence="9">
    <location>
        <begin position="240"/>
        <end position="261"/>
    </location>
</feature>
<evidence type="ECO:0000256" key="6">
    <source>
        <dbReference type="ARBA" id="ARBA00022989"/>
    </source>
</evidence>
<comment type="subcellular location">
    <subcellularLocation>
        <location evidence="1 9">Cell membrane</location>
        <topology evidence="1 9">Multi-pass membrane protein</topology>
    </subcellularLocation>
</comment>
<dbReference type="PROSITE" id="PS50263">
    <property type="entry name" value="CN_HYDROLASE"/>
    <property type="match status" value="1"/>
</dbReference>
<keyword evidence="13" id="KW-1185">Reference proteome</keyword>
<dbReference type="OrthoDB" id="9804277at2"/>
<dbReference type="Pfam" id="PF20154">
    <property type="entry name" value="LNT_N"/>
    <property type="match status" value="1"/>
</dbReference>
<evidence type="ECO:0000313" key="13">
    <source>
        <dbReference type="Proteomes" id="UP000199518"/>
    </source>
</evidence>
<keyword evidence="12" id="KW-0449">Lipoprotein</keyword>
<keyword evidence="6 9" id="KW-1133">Transmembrane helix</keyword>
<evidence type="ECO:0000256" key="5">
    <source>
        <dbReference type="ARBA" id="ARBA00022692"/>
    </source>
</evidence>
<protein>
    <recommendedName>
        <fullName evidence="9">Apolipoprotein N-acyltransferase</fullName>
        <shortName evidence="9">ALP N-acyltransferase</shortName>
        <ecNumber evidence="9">2.3.1.269</ecNumber>
    </recommendedName>
</protein>
<accession>A0A1I3AQI3</accession>
<dbReference type="UniPathway" id="UPA00666"/>
<organism evidence="12 13">
    <name type="scientific">Planctomicrobium piriforme</name>
    <dbReference type="NCBI Taxonomy" id="1576369"/>
    <lineage>
        <taxon>Bacteria</taxon>
        <taxon>Pseudomonadati</taxon>
        <taxon>Planctomycetota</taxon>
        <taxon>Planctomycetia</taxon>
        <taxon>Planctomycetales</taxon>
        <taxon>Planctomycetaceae</taxon>
        <taxon>Planctomicrobium</taxon>
    </lineage>
</organism>
<feature type="transmembrane region" description="Helical" evidence="9">
    <location>
        <begin position="150"/>
        <end position="176"/>
    </location>
</feature>
<evidence type="ECO:0000256" key="4">
    <source>
        <dbReference type="ARBA" id="ARBA00022679"/>
    </source>
</evidence>
<dbReference type="InterPro" id="IPR045378">
    <property type="entry name" value="LNT_N"/>
</dbReference>
<dbReference type="HAMAP" id="MF_01148">
    <property type="entry name" value="Lnt"/>
    <property type="match status" value="1"/>
</dbReference>
<dbReference type="Gene3D" id="3.60.110.10">
    <property type="entry name" value="Carbon-nitrogen hydrolase"/>
    <property type="match status" value="1"/>
</dbReference>
<dbReference type="CDD" id="cd07571">
    <property type="entry name" value="ALP_N-acyl_transferase"/>
    <property type="match status" value="1"/>
</dbReference>
<feature type="domain" description="CN hydrolase" evidence="11">
    <location>
        <begin position="272"/>
        <end position="559"/>
    </location>
</feature>
<evidence type="ECO:0000313" key="12">
    <source>
        <dbReference type="EMBL" id="SFH52418.1"/>
    </source>
</evidence>
<comment type="similarity">
    <text evidence="2 9">Belongs to the CN hydrolase family. Apolipoprotein N-acyltransferase subfamily.</text>
</comment>
<gene>
    <name evidence="9" type="primary">lnt</name>
    <name evidence="12" type="ORF">SAMN05421753_10110</name>
</gene>
<evidence type="ECO:0000256" key="2">
    <source>
        <dbReference type="ARBA" id="ARBA00010065"/>
    </source>
</evidence>
<evidence type="ECO:0000256" key="7">
    <source>
        <dbReference type="ARBA" id="ARBA00023136"/>
    </source>
</evidence>
<evidence type="ECO:0000256" key="8">
    <source>
        <dbReference type="ARBA" id="ARBA00023315"/>
    </source>
</evidence>